<evidence type="ECO:0000313" key="1">
    <source>
        <dbReference type="EMBL" id="OLP76605.1"/>
    </source>
</evidence>
<organism evidence="1 2">
    <name type="scientific">Symbiodinium microadriaticum</name>
    <name type="common">Dinoflagellate</name>
    <name type="synonym">Zooxanthella microadriatica</name>
    <dbReference type="NCBI Taxonomy" id="2951"/>
    <lineage>
        <taxon>Eukaryota</taxon>
        <taxon>Sar</taxon>
        <taxon>Alveolata</taxon>
        <taxon>Dinophyceae</taxon>
        <taxon>Suessiales</taxon>
        <taxon>Symbiodiniaceae</taxon>
        <taxon>Symbiodinium</taxon>
    </lineage>
</organism>
<name>A0A1Q9C105_SYMMI</name>
<dbReference type="OrthoDB" id="10387246at2759"/>
<comment type="caution">
    <text evidence="1">The sequence shown here is derived from an EMBL/GenBank/DDBJ whole genome shotgun (WGS) entry which is preliminary data.</text>
</comment>
<protein>
    <submittedName>
        <fullName evidence="1">Uncharacterized protein</fullName>
    </submittedName>
</protein>
<dbReference type="EMBL" id="LSRX01001973">
    <property type="protein sequence ID" value="OLP76605.1"/>
    <property type="molecule type" value="Genomic_DNA"/>
</dbReference>
<dbReference type="Proteomes" id="UP000186817">
    <property type="component" value="Unassembled WGS sequence"/>
</dbReference>
<sequence>MKHMQKKSTSILGALSQPGATLDADSSWAMAVALCSAVETLIDLQLRISRLCIPHAQERLACVLRRRSARRSAVGADESRGSAALVRSCHPRVVRERLGGARPSCLEDQSLIRGSKDAADVAACLRGRKLLLEGKISIRVARLCQVLQPASACRIPVRAVDLHASSRYVDQPRTRVVTAGFPDHACVQDQGGSKDAADVAACLRGRKLLLEGKISIRVARLCQVLQPASACRIPVRAVDLHASSRYVDQPRTRVVTAGFPDHACVQDQGATLDADSSWAMAVALCSAVETLIDLQLRISRPNQPAQQQMYAQILFDFVEGSECYVPSGCPAPRRAAAFRRESKNAANSLACLKPFFRSCYEHVLSVATARQWTGQPLLEEVVSIRVLGHGASFQFTWFFVVVLGSWKQVLRHFVGGAGFGFQDQGLISPRSNGPSLASTGCGPLPAVVTAAKSAKRMFPLPSAWTVSDMSGICGIFLPLLGSLLGQPREQFAWHLHQECVALIEPAGCKSCPMAVPGREYVQRQACNREKSTPINYFVGGLLLVRPVDFPNTASG</sequence>
<keyword evidence="2" id="KW-1185">Reference proteome</keyword>
<proteinExistence type="predicted"/>
<gene>
    <name evidence="1" type="ORF">AK812_SmicGene43439</name>
</gene>
<evidence type="ECO:0000313" key="2">
    <source>
        <dbReference type="Proteomes" id="UP000186817"/>
    </source>
</evidence>
<reference evidence="1 2" key="1">
    <citation type="submission" date="2016-02" db="EMBL/GenBank/DDBJ databases">
        <title>Genome analysis of coral dinoflagellate symbionts highlights evolutionary adaptations to a symbiotic lifestyle.</title>
        <authorList>
            <person name="Aranda M."/>
            <person name="Li Y."/>
            <person name="Liew Y.J."/>
            <person name="Baumgarten S."/>
            <person name="Simakov O."/>
            <person name="Wilson M."/>
            <person name="Piel J."/>
            <person name="Ashoor H."/>
            <person name="Bougouffa S."/>
            <person name="Bajic V.B."/>
            <person name="Ryu T."/>
            <person name="Ravasi T."/>
            <person name="Bayer T."/>
            <person name="Micklem G."/>
            <person name="Kim H."/>
            <person name="Bhak J."/>
            <person name="Lajeunesse T.C."/>
            <person name="Voolstra C.R."/>
        </authorList>
    </citation>
    <scope>NUCLEOTIDE SEQUENCE [LARGE SCALE GENOMIC DNA]</scope>
    <source>
        <strain evidence="1 2">CCMP2467</strain>
    </source>
</reference>
<dbReference type="AlphaFoldDB" id="A0A1Q9C105"/>
<accession>A0A1Q9C105</accession>